<gene>
    <name evidence="2" type="ORF">AUJ95_04940</name>
</gene>
<dbReference type="Proteomes" id="UP000183085">
    <property type="component" value="Unassembled WGS sequence"/>
</dbReference>
<organism evidence="2 3">
    <name type="scientific">Candidatus Desantisbacteria bacterium CG2_30_40_21</name>
    <dbReference type="NCBI Taxonomy" id="1817895"/>
    <lineage>
        <taxon>Bacteria</taxon>
        <taxon>Candidatus Desantisiibacteriota</taxon>
    </lineage>
</organism>
<feature type="chain" id="PRO_5013266993" description="Bacterial surface antigen (D15) domain-containing protein" evidence="1">
    <location>
        <begin position="24"/>
        <end position="402"/>
    </location>
</feature>
<reference evidence="2 3" key="1">
    <citation type="journal article" date="2016" name="Environ. Microbiol.">
        <title>Genomic resolution of a cold subsurface aquifer community provides metabolic insights for novel microbes adapted to high CO concentrations.</title>
        <authorList>
            <person name="Probst A.J."/>
            <person name="Castelle C.J."/>
            <person name="Singh A."/>
            <person name="Brown C.T."/>
            <person name="Anantharaman K."/>
            <person name="Sharon I."/>
            <person name="Hug L.A."/>
            <person name="Burstein D."/>
            <person name="Emerson J.B."/>
            <person name="Thomas B.C."/>
            <person name="Banfield J.F."/>
        </authorList>
    </citation>
    <scope>NUCLEOTIDE SEQUENCE [LARGE SCALE GENOMIC DNA]</scope>
    <source>
        <strain evidence="2">CG2_30_40_21</strain>
    </source>
</reference>
<comment type="caution">
    <text evidence="2">The sequence shown here is derived from an EMBL/GenBank/DDBJ whole genome shotgun (WGS) entry which is preliminary data.</text>
</comment>
<dbReference type="EMBL" id="MNYI01000131">
    <property type="protein sequence ID" value="OIP40047.1"/>
    <property type="molecule type" value="Genomic_DNA"/>
</dbReference>
<protein>
    <recommendedName>
        <fullName evidence="4">Bacterial surface antigen (D15) domain-containing protein</fullName>
    </recommendedName>
</protein>
<accession>A0A1J5E7S7</accession>
<evidence type="ECO:0008006" key="4">
    <source>
        <dbReference type="Google" id="ProtNLM"/>
    </source>
</evidence>
<evidence type="ECO:0000313" key="2">
    <source>
        <dbReference type="EMBL" id="OIP40047.1"/>
    </source>
</evidence>
<keyword evidence="1" id="KW-0732">Signal</keyword>
<dbReference type="STRING" id="1817895.AUJ95_04940"/>
<sequence>MKFLRNNLFLIMALCLFSSQARAEWNTLKTPHFTCFYPQGYQWEAEQTLNNLEYYRQDVVNLTGNKRIGNLPVVIEDNGMLTNGFADPIFKNMHIFTYPSDSLTTLGISENWYRQVAVHEYTHIAHLTRTEGIPLLLTTINGSIYQPNLSFTTYKKDEDKSVGLWWDYPLRYKIADPLSVWVGLGGKEKLGTKKTRELDVSTQFSLNFPKTRMGIYTAAENSSQEKAQMKKINWQTLETEMQITRYINNSQVKLKLWGKYQPDAPEKEELMIRGYENVDDKNPLKGNKLALVSAEYTQPVLSINGGLWNPNIFLYDLCLSVFTEAGFAEGQKTKASYGIELWQEFGGFLGYIRGAMAIIGVKGTMKEEKDMTTYLSIKFPGNRQAGDERGTGKRHGGVSIFR</sequence>
<proteinExistence type="predicted"/>
<name>A0A1J5E7S7_9BACT</name>
<dbReference type="AlphaFoldDB" id="A0A1J5E7S7"/>
<evidence type="ECO:0000256" key="1">
    <source>
        <dbReference type="SAM" id="SignalP"/>
    </source>
</evidence>
<feature type="signal peptide" evidence="1">
    <location>
        <begin position="1"/>
        <end position="23"/>
    </location>
</feature>
<evidence type="ECO:0000313" key="3">
    <source>
        <dbReference type="Proteomes" id="UP000183085"/>
    </source>
</evidence>